<dbReference type="Proteomes" id="UP001347796">
    <property type="component" value="Unassembled WGS sequence"/>
</dbReference>
<organism evidence="7 8">
    <name type="scientific">Patella caerulea</name>
    <name type="common">Rayed Mediterranean limpet</name>
    <dbReference type="NCBI Taxonomy" id="87958"/>
    <lineage>
        <taxon>Eukaryota</taxon>
        <taxon>Metazoa</taxon>
        <taxon>Spiralia</taxon>
        <taxon>Lophotrochozoa</taxon>
        <taxon>Mollusca</taxon>
        <taxon>Gastropoda</taxon>
        <taxon>Patellogastropoda</taxon>
        <taxon>Patelloidea</taxon>
        <taxon>Patellidae</taxon>
        <taxon>Patella</taxon>
    </lineage>
</organism>
<proteinExistence type="inferred from homology"/>
<evidence type="ECO:0000313" key="8">
    <source>
        <dbReference type="Proteomes" id="UP001347796"/>
    </source>
</evidence>
<evidence type="ECO:0000313" key="7">
    <source>
        <dbReference type="EMBL" id="KAK6188419.1"/>
    </source>
</evidence>
<keyword evidence="4 6" id="KW-1133">Transmembrane helix</keyword>
<dbReference type="AlphaFoldDB" id="A0AAN8K5W6"/>
<reference evidence="7 8" key="1">
    <citation type="submission" date="2024-01" db="EMBL/GenBank/DDBJ databases">
        <title>The genome of the rayed Mediterranean limpet Patella caerulea (Linnaeus, 1758).</title>
        <authorList>
            <person name="Anh-Thu Weber A."/>
            <person name="Halstead-Nussloch G."/>
        </authorList>
    </citation>
    <scope>NUCLEOTIDE SEQUENCE [LARGE SCALE GENOMIC DNA]</scope>
    <source>
        <strain evidence="7">AATW-2023a</strain>
        <tissue evidence="7">Whole specimen</tissue>
    </source>
</reference>
<name>A0AAN8K5W6_PATCE</name>
<comment type="caution">
    <text evidence="7">The sequence shown here is derived from an EMBL/GenBank/DDBJ whole genome shotgun (WGS) entry which is preliminary data.</text>
</comment>
<keyword evidence="3 6" id="KW-0812">Transmembrane</keyword>
<feature type="transmembrane region" description="Helical" evidence="6">
    <location>
        <begin position="39"/>
        <end position="66"/>
    </location>
</feature>
<sequence>MFVPHARVRLVGLPEHARRKRRRVARRRLKCAEILRMPCLLPTFGAIFLGIVVLASGCMMSIMGFYPGTISDTFLAQNNTQAVPIEYNATYYTLKCLSYLGPMLMGIGLFVIIVAAVLYCEIMDKYVNIVPDQNSRKIGKDELYKMIMEQFRKNYFRGIEVPLQKPHSVLRSSSVNKTLFKALSISTPAMLVTPELTSPWKKRHKSPLPDRKVKKSVKLKLMEWEERWLKTSSLPNIRPVEIDSTDAELSSDTGIACREECLKIKRMSRSCGNVPEVCDVSVGEFSEMTSSGLDNPAYIADPEKEKLLKPKTLQLSENYRSCDHIQNDNVNIKRVSVIVHKASIHTPPDLHTDLGKMYVKGIRAIKSCDQESFEENKLLDNVRQTGKYKSCLGLVNGEKFRSHNSINDNLKPVQVKDANSTESITLTEDMLRIFDMAEMARV</sequence>
<keyword evidence="5 6" id="KW-0472">Membrane</keyword>
<comment type="subcellular location">
    <subcellularLocation>
        <location evidence="1">Membrane</location>
        <topology evidence="1">Multi-pass membrane protein</topology>
    </subcellularLocation>
</comment>
<dbReference type="PANTHER" id="PTHR31815:SF1">
    <property type="entry name" value="TRANSMEMBRANE PROTEIN 200C"/>
    <property type="match status" value="1"/>
</dbReference>
<comment type="similarity">
    <text evidence="2">Belongs to the TMEM200 family.</text>
</comment>
<feature type="transmembrane region" description="Helical" evidence="6">
    <location>
        <begin position="99"/>
        <end position="120"/>
    </location>
</feature>
<dbReference type="EMBL" id="JAZGQO010000003">
    <property type="protein sequence ID" value="KAK6188419.1"/>
    <property type="molecule type" value="Genomic_DNA"/>
</dbReference>
<dbReference type="InterPro" id="IPR018787">
    <property type="entry name" value="DUF2371_TMEM200"/>
</dbReference>
<protein>
    <submittedName>
        <fullName evidence="7">Uncharacterized protein</fullName>
    </submittedName>
</protein>
<dbReference type="GO" id="GO:0016020">
    <property type="term" value="C:membrane"/>
    <property type="evidence" value="ECO:0007669"/>
    <property type="project" value="UniProtKB-SubCell"/>
</dbReference>
<evidence type="ECO:0000256" key="6">
    <source>
        <dbReference type="SAM" id="Phobius"/>
    </source>
</evidence>
<evidence type="ECO:0000256" key="3">
    <source>
        <dbReference type="ARBA" id="ARBA00022692"/>
    </source>
</evidence>
<accession>A0AAN8K5W6</accession>
<keyword evidence="8" id="KW-1185">Reference proteome</keyword>
<evidence type="ECO:0000256" key="1">
    <source>
        <dbReference type="ARBA" id="ARBA00004141"/>
    </source>
</evidence>
<evidence type="ECO:0000256" key="2">
    <source>
        <dbReference type="ARBA" id="ARBA00005308"/>
    </source>
</evidence>
<gene>
    <name evidence="7" type="ORF">SNE40_004596</name>
</gene>
<dbReference type="PANTHER" id="PTHR31815">
    <property type="entry name" value="AGAP005329-PA"/>
    <property type="match status" value="1"/>
</dbReference>
<evidence type="ECO:0000256" key="4">
    <source>
        <dbReference type="ARBA" id="ARBA00022989"/>
    </source>
</evidence>
<evidence type="ECO:0000256" key="5">
    <source>
        <dbReference type="ARBA" id="ARBA00023136"/>
    </source>
</evidence>
<dbReference type="Pfam" id="PF10177">
    <property type="entry name" value="DUF2371"/>
    <property type="match status" value="1"/>
</dbReference>